<protein>
    <submittedName>
        <fullName evidence="2">Maltose alpha-D-glucosyltransferase</fullName>
    </submittedName>
</protein>
<dbReference type="EMBL" id="CP019607">
    <property type="protein sequence ID" value="AQP50377.1"/>
    <property type="molecule type" value="Genomic_DNA"/>
</dbReference>
<dbReference type="SUPFAM" id="SSF51445">
    <property type="entry name" value="(Trans)glycosidases"/>
    <property type="match status" value="1"/>
</dbReference>
<dbReference type="GO" id="GO:0047470">
    <property type="term" value="F:(1,4)-alpha-D-glucan 1-alpha-D-glucosylmutase activity"/>
    <property type="evidence" value="ECO:0007669"/>
    <property type="project" value="TreeGrafter"/>
</dbReference>
<dbReference type="Proteomes" id="UP000188235">
    <property type="component" value="Chromosome"/>
</dbReference>
<dbReference type="OrthoDB" id="9043248at2"/>
<name>A0A1Q2CW94_9ACTN</name>
<dbReference type="STRING" id="399497.BW733_05585"/>
<dbReference type="Gene3D" id="3.20.20.80">
    <property type="entry name" value="Glycosidases"/>
    <property type="match status" value="2"/>
</dbReference>
<gene>
    <name evidence="2" type="ORF">BW733_05585</name>
</gene>
<keyword evidence="3" id="KW-1185">Reference proteome</keyword>
<sequence length="770" mass="83185">MEGPELSEPIEEHEPYTDTIPIPAPGVADTYPAVAEAVEHEVNFDEAFYPARPRSLRPKARRRLSFTGSLTPPFEPVATNKAYVEWLVNHSMLGDAKTMARQLSGQPEMWSQAYASPHPRGAVDTASVWFTAYPLSQITGDGESFLAGLGSEALWSAFARIGIRAVHTGPVKLAGGISGWKQTPSIDGHFDRISMTIDPLFGNEDDYRSMHASAAAHGGTVIDDLVPAHTGKGADFRLAEMNYRDYPGVYHMIDIPQEAWHLLPEVPPGRDSVNLDAEAERRLKDAGYIIGELQRVIFYEPGVKETNWSATAEVLDTDGEPHRWVYLHYFKDGQPSINWLDPTFAGMRLVMGDALHALTDLGAGGLRLDANGFLGVERASEDDEGGVAWSEGHPLSVAANQLIGSMVRKVGGFTFQELNLSMDAIRATSAAGPDLSYDFVTRPAYQHALAMADTGFLRLTLREGLGIGIDQASLVHALQNHDELTYELVHFATVHRGDTYRLGGVDYLGADLAEKIRDDLRRRIAGPAAPYNAIFTQNGIASTTASVITASLGISDLSTITDEDLPRIRDAHLLLAAYNALQPGVFALSGWDLVGALPVDRDDVAELISGGDTRWIERGAFDLMGSNPDAARSASGLPRARTLYGPLGAQLEDPDSFASRLASMLHLREAHGIATGTLLDVPEPDDHAILVLVNRLAIGAVQLSVFNFSERDVASVVRSAELPAGATVVDLGTSEEVAVVEADGEAGSFEVRLRPFGFQALILKDVPASE</sequence>
<dbReference type="KEGG" id="tfa:BW733_05585"/>
<dbReference type="PANTHER" id="PTHR10357">
    <property type="entry name" value="ALPHA-AMYLASE FAMILY MEMBER"/>
    <property type="match status" value="1"/>
</dbReference>
<dbReference type="NCBIfam" id="TIGR02455">
    <property type="entry name" value="TreS_stutzeri"/>
    <property type="match status" value="1"/>
</dbReference>
<dbReference type="AlphaFoldDB" id="A0A1Q2CW94"/>
<dbReference type="GO" id="GO:0030980">
    <property type="term" value="P:alpha-glucan catabolic process"/>
    <property type="evidence" value="ECO:0007669"/>
    <property type="project" value="TreeGrafter"/>
</dbReference>
<evidence type="ECO:0000256" key="1">
    <source>
        <dbReference type="SAM" id="MobiDB-lite"/>
    </source>
</evidence>
<reference evidence="2 3" key="1">
    <citation type="journal article" date="2008" name="Int. J. Syst. Evol. Microbiol.">
        <title>Tessaracoccus flavescens sp. nov., isolated from marine sediment.</title>
        <authorList>
            <person name="Lee D.W."/>
            <person name="Lee S.D."/>
        </authorList>
    </citation>
    <scope>NUCLEOTIDE SEQUENCE [LARGE SCALE GENOMIC DNA]</scope>
    <source>
        <strain evidence="2 3">SST-39T</strain>
    </source>
</reference>
<dbReference type="GO" id="GO:0005992">
    <property type="term" value="P:trehalose biosynthetic process"/>
    <property type="evidence" value="ECO:0007669"/>
    <property type="project" value="TreeGrafter"/>
</dbReference>
<dbReference type="PANTHER" id="PTHR10357:SF216">
    <property type="entry name" value="MALTOOLIGOSYL TREHALOSE SYNTHASE-RELATED"/>
    <property type="match status" value="1"/>
</dbReference>
<dbReference type="InterPro" id="IPR012665">
    <property type="entry name" value="Trehalose_synth"/>
</dbReference>
<dbReference type="GO" id="GO:0016740">
    <property type="term" value="F:transferase activity"/>
    <property type="evidence" value="ECO:0007669"/>
    <property type="project" value="UniProtKB-KW"/>
</dbReference>
<evidence type="ECO:0000313" key="2">
    <source>
        <dbReference type="EMBL" id="AQP50377.1"/>
    </source>
</evidence>
<organism evidence="2 3">
    <name type="scientific">Tessaracoccus flavescens</name>
    <dbReference type="NCBI Taxonomy" id="399497"/>
    <lineage>
        <taxon>Bacteria</taxon>
        <taxon>Bacillati</taxon>
        <taxon>Actinomycetota</taxon>
        <taxon>Actinomycetes</taxon>
        <taxon>Propionibacteriales</taxon>
        <taxon>Propionibacteriaceae</taxon>
        <taxon>Tessaracoccus</taxon>
    </lineage>
</organism>
<dbReference type="InterPro" id="IPR017853">
    <property type="entry name" value="GH"/>
</dbReference>
<proteinExistence type="predicted"/>
<accession>A0A1Q2CW94</accession>
<feature type="region of interest" description="Disordered" evidence="1">
    <location>
        <begin position="1"/>
        <end position="23"/>
    </location>
</feature>
<evidence type="ECO:0000313" key="3">
    <source>
        <dbReference type="Proteomes" id="UP000188235"/>
    </source>
</evidence>
<keyword evidence="2" id="KW-0808">Transferase</keyword>